<feature type="region of interest" description="Disordered" evidence="1">
    <location>
        <begin position="871"/>
        <end position="922"/>
    </location>
</feature>
<keyword evidence="3" id="KW-1185">Reference proteome</keyword>
<dbReference type="Proteomes" id="UP001178507">
    <property type="component" value="Unassembled WGS sequence"/>
</dbReference>
<feature type="compositionally biased region" description="Low complexity" evidence="1">
    <location>
        <begin position="531"/>
        <end position="543"/>
    </location>
</feature>
<feature type="compositionally biased region" description="Low complexity" evidence="1">
    <location>
        <begin position="247"/>
        <end position="263"/>
    </location>
</feature>
<gene>
    <name evidence="2" type="ORF">EVOR1521_LOCUS12181</name>
</gene>
<feature type="compositionally biased region" description="Low complexity" evidence="1">
    <location>
        <begin position="293"/>
        <end position="313"/>
    </location>
</feature>
<proteinExistence type="predicted"/>
<dbReference type="EMBL" id="CAUJNA010001258">
    <property type="protein sequence ID" value="CAJ1385613.1"/>
    <property type="molecule type" value="Genomic_DNA"/>
</dbReference>
<reference evidence="2" key="1">
    <citation type="submission" date="2023-08" db="EMBL/GenBank/DDBJ databases">
        <authorList>
            <person name="Chen Y."/>
            <person name="Shah S."/>
            <person name="Dougan E. K."/>
            <person name="Thang M."/>
            <person name="Chan C."/>
        </authorList>
    </citation>
    <scope>NUCLEOTIDE SEQUENCE</scope>
</reference>
<feature type="region of interest" description="Disordered" evidence="1">
    <location>
        <begin position="666"/>
        <end position="699"/>
    </location>
</feature>
<feature type="region of interest" description="Disordered" evidence="1">
    <location>
        <begin position="704"/>
        <end position="723"/>
    </location>
</feature>
<evidence type="ECO:0000313" key="3">
    <source>
        <dbReference type="Proteomes" id="UP001178507"/>
    </source>
</evidence>
<organism evidence="2 3">
    <name type="scientific">Effrenium voratum</name>
    <dbReference type="NCBI Taxonomy" id="2562239"/>
    <lineage>
        <taxon>Eukaryota</taxon>
        <taxon>Sar</taxon>
        <taxon>Alveolata</taxon>
        <taxon>Dinophyceae</taxon>
        <taxon>Suessiales</taxon>
        <taxon>Symbiodiniaceae</taxon>
        <taxon>Effrenium</taxon>
    </lineage>
</organism>
<feature type="compositionally biased region" description="Basic and acidic residues" evidence="1">
    <location>
        <begin position="890"/>
        <end position="907"/>
    </location>
</feature>
<feature type="compositionally biased region" description="Polar residues" evidence="1">
    <location>
        <begin position="399"/>
        <end position="410"/>
    </location>
</feature>
<feature type="region of interest" description="Disordered" evidence="1">
    <location>
        <begin position="396"/>
        <end position="571"/>
    </location>
</feature>
<feature type="region of interest" description="Disordered" evidence="1">
    <location>
        <begin position="153"/>
        <end position="384"/>
    </location>
</feature>
<feature type="compositionally biased region" description="Polar residues" evidence="1">
    <location>
        <begin position="441"/>
        <end position="466"/>
    </location>
</feature>
<feature type="compositionally biased region" description="Low complexity" evidence="1">
    <location>
        <begin position="21"/>
        <end position="38"/>
    </location>
</feature>
<accession>A0AA36IF55</accession>
<dbReference type="AlphaFoldDB" id="A0AA36IF55"/>
<feature type="compositionally biased region" description="Low complexity" evidence="1">
    <location>
        <begin position="684"/>
        <end position="693"/>
    </location>
</feature>
<name>A0AA36IF55_9DINO</name>
<comment type="caution">
    <text evidence="2">The sequence shown here is derived from an EMBL/GenBank/DDBJ whole genome shotgun (WGS) entry which is preliminary data.</text>
</comment>
<sequence length="968" mass="101611">MPLFGRTRTGAPPASNEAPVSRRSSAPTGASSGAPTASGGRGGRSGSRANGRPSVPVPPAGEDEILAVTRGMQHLQADLIAPLNDVLNNEPSEDMVPWLDTLVGEAQMQVEQLQQQADICMTRERFDVMQQIVECASDFEELRLRATTWKEEAERRGSASMASPGVQLSLGTGSVRSQGSASDSFGAQPSTAAMQSMRSPADADPFGAQPSPAASQASVRQAQPSPAAMQSGRSQASAFGADPFGAPPSSSAAMQSAQTQPASDPFGAQPSPAAVQSGRSQASAFGAADPFGAQPSPAASQASARQAQPSPAAVQSGRSQASAFGAADPFGAQPSPAASQASVRQAQPSPAASQASVRQAQPSPATVHSAFGAEDPFGAQPSSSAVQSFAFADADPFGVQSSPAMQSMRSQPAVEPDFVGARQVSPASQPSVRFADDGPSAAQQSPAGLQQTFGSQASPATGQTMPGASDTWPSPAKAAPSTPSGWAVPTQSLSWPFAWPGSSPEEQTPAASLSAPSVASASPSGPPTLPPIIKSTSKSSPASQRIRTEQESAKKELQRTLQHASEDPHLLSSALHEAKMIGLQEVEPELVQQAEAALQKAHQSSLQSEAFQALQQAARKVSADLRDLAVDEEAAGSLREDAAQLQQALQEAKDLQLSDSTQEAEILLQKARTEEARTSKRSEPQASASPQAAVIEVPRAAEVEPVPTLKPEPQLGEKPTVQADSFMQEKVRKLLQTLMAGGSNGEQLRKAAEVAAAIGLDLESQNARQAAETRSRAHDEAVAALGSGDLHRIRQAKAMVELAGGPSADLRQLAQVLQMQVPGSSGSVPGSRRILRAEEKEAFREREEHLVQQLRHARERQLEEFRAQLPTSGEVQRVPASKTALQPSEKLQEEAPAEAHGEAERRGHWTNPAGMDPAEAFNPFGLPTDYRTLLANAQHRTKWSPRQFEDPKYWHPRGQAPVSDVMHF</sequence>
<feature type="compositionally biased region" description="Low complexity" evidence="1">
    <location>
        <begin position="332"/>
        <end position="365"/>
    </location>
</feature>
<feature type="compositionally biased region" description="Basic and acidic residues" evidence="1">
    <location>
        <begin position="546"/>
        <end position="569"/>
    </location>
</feature>
<protein>
    <submittedName>
        <fullName evidence="2">Uncharacterized protein</fullName>
    </submittedName>
</protein>
<feature type="compositionally biased region" description="Low complexity" evidence="1">
    <location>
        <begin position="473"/>
        <end position="484"/>
    </location>
</feature>
<evidence type="ECO:0000313" key="2">
    <source>
        <dbReference type="EMBL" id="CAJ1385613.1"/>
    </source>
</evidence>
<feature type="compositionally biased region" description="Basic and acidic residues" evidence="1">
    <location>
        <begin position="671"/>
        <end position="683"/>
    </location>
</feature>
<feature type="compositionally biased region" description="Low complexity" evidence="1">
    <location>
        <begin position="208"/>
        <end position="228"/>
    </location>
</feature>
<feature type="region of interest" description="Disordered" evidence="1">
    <location>
        <begin position="1"/>
        <end position="61"/>
    </location>
</feature>
<feature type="compositionally biased region" description="Low complexity" evidence="1">
    <location>
        <begin position="509"/>
        <end position="523"/>
    </location>
</feature>
<feature type="compositionally biased region" description="Polar residues" evidence="1">
    <location>
        <begin position="169"/>
        <end position="198"/>
    </location>
</feature>
<evidence type="ECO:0000256" key="1">
    <source>
        <dbReference type="SAM" id="MobiDB-lite"/>
    </source>
</evidence>